<keyword evidence="3" id="KW-0411">Iron-sulfur</keyword>
<dbReference type="PROSITE" id="PS00198">
    <property type="entry name" value="4FE4S_FER_1"/>
    <property type="match status" value="2"/>
</dbReference>
<dbReference type="AlphaFoldDB" id="A0A1M5YFI6"/>
<dbReference type="NCBIfam" id="NF038196">
    <property type="entry name" value="ferrodoxin_EFR1"/>
    <property type="match status" value="1"/>
</dbReference>
<dbReference type="Gene3D" id="3.30.70.20">
    <property type="match status" value="1"/>
</dbReference>
<dbReference type="GO" id="GO:0051536">
    <property type="term" value="F:iron-sulfur cluster binding"/>
    <property type="evidence" value="ECO:0007669"/>
    <property type="project" value="UniProtKB-KW"/>
</dbReference>
<feature type="domain" description="4Fe-4S ferredoxin-type" evidence="4">
    <location>
        <begin position="180"/>
        <end position="209"/>
    </location>
</feature>
<evidence type="ECO:0000256" key="2">
    <source>
        <dbReference type="ARBA" id="ARBA00023004"/>
    </source>
</evidence>
<feature type="domain" description="4Fe-4S ferredoxin-type" evidence="4">
    <location>
        <begin position="215"/>
        <end position="237"/>
    </location>
</feature>
<reference evidence="5 6" key="1">
    <citation type="submission" date="2016-11" db="EMBL/GenBank/DDBJ databases">
        <authorList>
            <person name="Jaros S."/>
            <person name="Januszkiewicz K."/>
            <person name="Wedrychowicz H."/>
        </authorList>
    </citation>
    <scope>NUCLEOTIDE SEQUENCE [LARGE SCALE GENOMIC DNA]</scope>
    <source>
        <strain evidence="5 6">DSM 10068</strain>
    </source>
</reference>
<dbReference type="InterPro" id="IPR017896">
    <property type="entry name" value="4Fe4S_Fe-S-bd"/>
</dbReference>
<evidence type="ECO:0000313" key="6">
    <source>
        <dbReference type="Proteomes" id="UP000183995"/>
    </source>
</evidence>
<dbReference type="SUPFAM" id="SSF52218">
    <property type="entry name" value="Flavoproteins"/>
    <property type="match status" value="1"/>
</dbReference>
<dbReference type="SUPFAM" id="SSF54862">
    <property type="entry name" value="4Fe-4S ferredoxins"/>
    <property type="match status" value="1"/>
</dbReference>
<dbReference type="InterPro" id="IPR017900">
    <property type="entry name" value="4Fe4S_Fe_S_CS"/>
</dbReference>
<keyword evidence="6" id="KW-1185">Reference proteome</keyword>
<evidence type="ECO:0000259" key="4">
    <source>
        <dbReference type="PROSITE" id="PS51379"/>
    </source>
</evidence>
<dbReference type="RefSeq" id="WP_073079470.1">
    <property type="nucleotide sequence ID" value="NZ_FQXV01000008.1"/>
</dbReference>
<evidence type="ECO:0000256" key="3">
    <source>
        <dbReference type="ARBA" id="ARBA00023014"/>
    </source>
</evidence>
<accession>A0A1M5YFI6</accession>
<organism evidence="5 6">
    <name type="scientific">Sporobacter termitidis DSM 10068</name>
    <dbReference type="NCBI Taxonomy" id="1123282"/>
    <lineage>
        <taxon>Bacteria</taxon>
        <taxon>Bacillati</taxon>
        <taxon>Bacillota</taxon>
        <taxon>Clostridia</taxon>
        <taxon>Eubacteriales</taxon>
        <taxon>Oscillospiraceae</taxon>
        <taxon>Sporobacter</taxon>
    </lineage>
</organism>
<dbReference type="EMBL" id="FQXV01000008">
    <property type="protein sequence ID" value="SHI10805.1"/>
    <property type="molecule type" value="Genomic_DNA"/>
</dbReference>
<sequence length="251" mass="27143">MILCFSGTGNSLYAARRIGQIADDRVVSANVLIKKGGGAAFDSEKPLVFVCPTYAWRIPRVFESFIRETRFSGSKKAYFVLTCGSETGAAAAYAARLCADMGFELMGLISVVMPENYIALYDAPDKQAARVIIQKAGPVIEAAANCVREGRPLLREQATLGGKLLSAAVNPVFYRFVVKAKGFHTTDACTACGKCAGLCPMNNIRLESGKPVWGSRCTHCMACICLCPAEAVEYKKSSQGKPRYHCAEERV</sequence>
<evidence type="ECO:0000256" key="1">
    <source>
        <dbReference type="ARBA" id="ARBA00022723"/>
    </source>
</evidence>
<dbReference type="Gene3D" id="3.40.50.360">
    <property type="match status" value="1"/>
</dbReference>
<keyword evidence="2" id="KW-0408">Iron</keyword>
<dbReference type="PROSITE" id="PS51379">
    <property type="entry name" value="4FE4S_FER_2"/>
    <property type="match status" value="2"/>
</dbReference>
<keyword evidence="1" id="KW-0479">Metal-binding</keyword>
<dbReference type="OrthoDB" id="9813995at2"/>
<protein>
    <recommendedName>
        <fullName evidence="4">4Fe-4S ferredoxin-type domain-containing protein</fullName>
    </recommendedName>
</protein>
<dbReference type="InterPro" id="IPR029039">
    <property type="entry name" value="Flavoprotein-like_sf"/>
</dbReference>
<dbReference type="InterPro" id="IPR047964">
    <property type="entry name" value="EFR1-like"/>
</dbReference>
<dbReference type="STRING" id="1123282.SAMN02745823_02482"/>
<dbReference type="GO" id="GO:0046872">
    <property type="term" value="F:metal ion binding"/>
    <property type="evidence" value="ECO:0007669"/>
    <property type="project" value="UniProtKB-KW"/>
</dbReference>
<name>A0A1M5YFI6_9FIRM</name>
<dbReference type="Proteomes" id="UP000183995">
    <property type="component" value="Unassembled WGS sequence"/>
</dbReference>
<gene>
    <name evidence="5" type="ORF">SAMN02745823_02482</name>
</gene>
<evidence type="ECO:0000313" key="5">
    <source>
        <dbReference type="EMBL" id="SHI10805.1"/>
    </source>
</evidence>
<proteinExistence type="predicted"/>